<dbReference type="PANTHER" id="PTHR42973:SF39">
    <property type="entry name" value="FAD-BINDING PCMH-TYPE DOMAIN-CONTAINING PROTEIN"/>
    <property type="match status" value="1"/>
</dbReference>
<comment type="similarity">
    <text evidence="2">Belongs to the oxygen-dependent FAD-linked oxidoreductase family.</text>
</comment>
<gene>
    <name evidence="7" type="ORF">MTAB308_4983</name>
</gene>
<dbReference type="OrthoDB" id="545125at2"/>
<dbReference type="GO" id="GO:0071949">
    <property type="term" value="F:FAD binding"/>
    <property type="evidence" value="ECO:0007669"/>
    <property type="project" value="InterPro"/>
</dbReference>
<dbReference type="InterPro" id="IPR006094">
    <property type="entry name" value="Oxid_FAD_bind_N"/>
</dbReference>
<evidence type="ECO:0000256" key="5">
    <source>
        <dbReference type="ARBA" id="ARBA00023002"/>
    </source>
</evidence>
<keyword evidence="8" id="KW-1185">Reference proteome</keyword>
<dbReference type="GO" id="GO:0016491">
    <property type="term" value="F:oxidoreductase activity"/>
    <property type="evidence" value="ECO:0007669"/>
    <property type="project" value="UniProtKB-KW"/>
</dbReference>
<comment type="cofactor">
    <cofactor evidence="1">
        <name>FAD</name>
        <dbReference type="ChEBI" id="CHEBI:57692"/>
    </cofactor>
</comment>
<dbReference type="InterPro" id="IPR016169">
    <property type="entry name" value="FAD-bd_PCMH_sub2"/>
</dbReference>
<reference evidence="7 8" key="1">
    <citation type="submission" date="2017-01" db="EMBL/GenBank/DDBJ databases">
        <authorList>
            <consortium name="Urmite Genomes"/>
        </authorList>
    </citation>
    <scope>NUCLEOTIDE SEQUENCE [LARGE SCALE GENOMIC DNA]</scope>
    <source>
        <strain evidence="7 8">AB308</strain>
    </source>
</reference>
<dbReference type="Gene3D" id="3.30.465.10">
    <property type="match status" value="1"/>
</dbReference>
<dbReference type="PROSITE" id="PS51387">
    <property type="entry name" value="FAD_PCMH"/>
    <property type="match status" value="1"/>
</dbReference>
<dbReference type="InterPro" id="IPR050416">
    <property type="entry name" value="FAD-linked_Oxidoreductase"/>
</dbReference>
<dbReference type="InterPro" id="IPR036318">
    <property type="entry name" value="FAD-bd_PCMH-like_sf"/>
</dbReference>
<protein>
    <submittedName>
        <fullName evidence="7">FAD/FMN-containing dehydrogenase</fullName>
    </submittedName>
</protein>
<evidence type="ECO:0000256" key="4">
    <source>
        <dbReference type="ARBA" id="ARBA00022827"/>
    </source>
</evidence>
<dbReference type="RefSeq" id="WP_077103085.1">
    <property type="nucleotide sequence ID" value="NZ_LT717701.1"/>
</dbReference>
<feature type="domain" description="FAD-binding PCMH-type" evidence="6">
    <location>
        <begin position="31"/>
        <end position="206"/>
    </location>
</feature>
<dbReference type="InterPro" id="IPR016166">
    <property type="entry name" value="FAD-bd_PCMH"/>
</dbReference>
<keyword evidence="4" id="KW-0274">FAD</keyword>
<dbReference type="Pfam" id="PF08031">
    <property type="entry name" value="BBE"/>
    <property type="match status" value="1"/>
</dbReference>
<dbReference type="PANTHER" id="PTHR42973">
    <property type="entry name" value="BINDING OXIDOREDUCTASE, PUTATIVE (AFU_ORTHOLOGUE AFUA_1G17690)-RELATED"/>
    <property type="match status" value="1"/>
</dbReference>
<dbReference type="SUPFAM" id="SSF56176">
    <property type="entry name" value="FAD-binding/transporter-associated domain-like"/>
    <property type="match status" value="1"/>
</dbReference>
<dbReference type="InterPro" id="IPR016167">
    <property type="entry name" value="FAD-bd_PCMH_sub1"/>
</dbReference>
<evidence type="ECO:0000256" key="1">
    <source>
        <dbReference type="ARBA" id="ARBA00001974"/>
    </source>
</evidence>
<evidence type="ECO:0000256" key="3">
    <source>
        <dbReference type="ARBA" id="ARBA00022630"/>
    </source>
</evidence>
<dbReference type="Proteomes" id="UP000241595">
    <property type="component" value="Unassembled WGS sequence"/>
</dbReference>
<organism evidence="7 8">
    <name type="scientific">Mycobacterium terramassiliense</name>
    <dbReference type="NCBI Taxonomy" id="1841859"/>
    <lineage>
        <taxon>Bacteria</taxon>
        <taxon>Bacillati</taxon>
        <taxon>Actinomycetota</taxon>
        <taxon>Actinomycetes</taxon>
        <taxon>Mycobacteriales</taxon>
        <taxon>Mycobacteriaceae</taxon>
        <taxon>Mycobacterium</taxon>
    </lineage>
</organism>
<evidence type="ECO:0000313" key="7">
    <source>
        <dbReference type="EMBL" id="SPM31465.1"/>
    </source>
</evidence>
<keyword evidence="3" id="KW-0285">Flavoprotein</keyword>
<dbReference type="STRING" id="1841859.GCA_900157385_04986"/>
<dbReference type="AlphaFoldDB" id="A0A2U3NJ53"/>
<sequence>MVTTTTELTGDVLHAGDPGYEAARQGWNRLYQRYPESIVFCRNTDDVVNAVRWARTAGIAFRARSGRHCLEGWSSVDGGLVIDVSRMKNIHVDEASGTATIGTGLVQKEAVAALGERGYAIPTGSEGQVGLGGVVLGGGFGLLTRRMGLACDKLIAAEIVVAEGTDSARAIHVDANNHADLLWACRGGGGNNFGIATAYTVKLEKLADVAFLYATWSGLDHLSAILRTWQRDAPVADERLTSAIEIYQSGPTLAALWYGGSRKDVTSALEPLLEIGAPEVTVSEDSWPAVYADVDKAPQDVYNWKFFSQFVKSPFPEDAIDLICHFMAHSPSPASNYFLSGFGGAVRNEPPGGSAFPHRDALFYCEPGAGWNGSDLTATALGWVADFARALRPYVDGAYVNVPNVSAADWQAQYYGPHVDRLRQVKATYDPFNVFSFEQSVPPKAS</sequence>
<dbReference type="Gene3D" id="3.40.462.20">
    <property type="match status" value="1"/>
</dbReference>
<dbReference type="Pfam" id="PF01565">
    <property type="entry name" value="FAD_binding_4"/>
    <property type="match status" value="1"/>
</dbReference>
<keyword evidence="5" id="KW-0560">Oxidoreductase</keyword>
<evidence type="ECO:0000313" key="8">
    <source>
        <dbReference type="Proteomes" id="UP000241595"/>
    </source>
</evidence>
<dbReference type="Gene3D" id="3.30.43.10">
    <property type="entry name" value="Uridine Diphospho-n-acetylenolpyruvylglucosamine Reductase, domain 2"/>
    <property type="match status" value="1"/>
</dbReference>
<dbReference type="EMBL" id="FTRV01000016">
    <property type="protein sequence ID" value="SPM31465.1"/>
    <property type="molecule type" value="Genomic_DNA"/>
</dbReference>
<proteinExistence type="inferred from homology"/>
<evidence type="ECO:0000256" key="2">
    <source>
        <dbReference type="ARBA" id="ARBA00005466"/>
    </source>
</evidence>
<evidence type="ECO:0000259" key="6">
    <source>
        <dbReference type="PROSITE" id="PS51387"/>
    </source>
</evidence>
<accession>A0A2U3NJ53</accession>
<name>A0A2U3NJ53_9MYCO</name>
<dbReference type="InterPro" id="IPR012951">
    <property type="entry name" value="BBE"/>
</dbReference>